<feature type="domain" description="Methyltransferase FkbM" evidence="1">
    <location>
        <begin position="41"/>
        <end position="162"/>
    </location>
</feature>
<dbReference type="PANTHER" id="PTHR34203:SF15">
    <property type="entry name" value="SLL1173 PROTEIN"/>
    <property type="match status" value="1"/>
</dbReference>
<sequence length="216" mass="23788">MRLYPAHNVSEKNLLFTPHLFDPEERTVLAAHLRDGFTFIDVGANVGGYSLFVAAMAGPHARILAIEPQPEIFERLTYNVSQNPFASIKALECAVTDQDGDITLFLDAANSGESSTRFVSPQGRRNSVRVPSKALSTIIKDEQFDVLDALKVDVEGAEDLVLDPFFQTVEPRLWPKLLIVDNGSGPATRKIAALGGGRAYRLMLQTRSNNVYQRAT</sequence>
<reference evidence="2" key="1">
    <citation type="submission" date="2022-05" db="EMBL/GenBank/DDBJ databases">
        <authorList>
            <person name="Pankratov T."/>
        </authorList>
    </citation>
    <scope>NUCLEOTIDE SEQUENCE</scope>
    <source>
        <strain evidence="2">BP6-180914</strain>
    </source>
</reference>
<dbReference type="AlphaFoldDB" id="A0AA42CNF6"/>
<dbReference type="InterPro" id="IPR006342">
    <property type="entry name" value="FkbM_mtfrase"/>
</dbReference>
<dbReference type="Gene3D" id="3.40.50.150">
    <property type="entry name" value="Vaccinia Virus protein VP39"/>
    <property type="match status" value="1"/>
</dbReference>
<keyword evidence="2" id="KW-0489">Methyltransferase</keyword>
<dbReference type="Pfam" id="PF05050">
    <property type="entry name" value="Methyltransf_21"/>
    <property type="match status" value="1"/>
</dbReference>
<dbReference type="EMBL" id="JAMOIM010000009">
    <property type="protein sequence ID" value="MCW6509335.1"/>
    <property type="molecule type" value="Genomic_DNA"/>
</dbReference>
<keyword evidence="3" id="KW-1185">Reference proteome</keyword>
<organism evidence="2 3">
    <name type="scientific">Lichenifustis flavocetrariae</name>
    <dbReference type="NCBI Taxonomy" id="2949735"/>
    <lineage>
        <taxon>Bacteria</taxon>
        <taxon>Pseudomonadati</taxon>
        <taxon>Pseudomonadota</taxon>
        <taxon>Alphaproteobacteria</taxon>
        <taxon>Hyphomicrobiales</taxon>
        <taxon>Lichenihabitantaceae</taxon>
        <taxon>Lichenifustis</taxon>
    </lineage>
</organism>
<dbReference type="InterPro" id="IPR029063">
    <property type="entry name" value="SAM-dependent_MTases_sf"/>
</dbReference>
<gene>
    <name evidence="2" type="ORF">M8523_15030</name>
</gene>
<proteinExistence type="predicted"/>
<keyword evidence="2" id="KW-0808">Transferase</keyword>
<dbReference type="GO" id="GO:0032259">
    <property type="term" value="P:methylation"/>
    <property type="evidence" value="ECO:0007669"/>
    <property type="project" value="UniProtKB-KW"/>
</dbReference>
<dbReference type="Proteomes" id="UP001165667">
    <property type="component" value="Unassembled WGS sequence"/>
</dbReference>
<dbReference type="RefSeq" id="WP_282585704.1">
    <property type="nucleotide sequence ID" value="NZ_JAMOIM010000009.1"/>
</dbReference>
<comment type="caution">
    <text evidence="2">The sequence shown here is derived from an EMBL/GenBank/DDBJ whole genome shotgun (WGS) entry which is preliminary data.</text>
</comment>
<evidence type="ECO:0000313" key="3">
    <source>
        <dbReference type="Proteomes" id="UP001165667"/>
    </source>
</evidence>
<name>A0AA42CNF6_9HYPH</name>
<dbReference type="SUPFAM" id="SSF53335">
    <property type="entry name" value="S-adenosyl-L-methionine-dependent methyltransferases"/>
    <property type="match status" value="1"/>
</dbReference>
<evidence type="ECO:0000259" key="1">
    <source>
        <dbReference type="Pfam" id="PF05050"/>
    </source>
</evidence>
<dbReference type="GO" id="GO:0008168">
    <property type="term" value="F:methyltransferase activity"/>
    <property type="evidence" value="ECO:0007669"/>
    <property type="project" value="UniProtKB-KW"/>
</dbReference>
<accession>A0AA42CNF6</accession>
<dbReference type="InterPro" id="IPR052514">
    <property type="entry name" value="SAM-dependent_MTase"/>
</dbReference>
<protein>
    <submittedName>
        <fullName evidence="2">FkbM family methyltransferase</fullName>
    </submittedName>
</protein>
<dbReference type="NCBIfam" id="TIGR01444">
    <property type="entry name" value="fkbM_fam"/>
    <property type="match status" value="1"/>
</dbReference>
<evidence type="ECO:0000313" key="2">
    <source>
        <dbReference type="EMBL" id="MCW6509335.1"/>
    </source>
</evidence>
<dbReference type="PANTHER" id="PTHR34203">
    <property type="entry name" value="METHYLTRANSFERASE, FKBM FAMILY PROTEIN"/>
    <property type="match status" value="1"/>
</dbReference>